<name>A0ABR5TJW3_9EURY</name>
<evidence type="ECO:0000313" key="3">
    <source>
        <dbReference type="Proteomes" id="UP000070633"/>
    </source>
</evidence>
<accession>A0ABR5TJW3</accession>
<feature type="transmembrane region" description="Helical" evidence="1">
    <location>
        <begin position="7"/>
        <end position="27"/>
    </location>
</feature>
<evidence type="ECO:0000313" key="2">
    <source>
        <dbReference type="EMBL" id="KXB08704.1"/>
    </source>
</evidence>
<comment type="caution">
    <text evidence="2">The sequence shown here is derived from an EMBL/GenBank/DDBJ whole genome shotgun (WGS) entry which is preliminary data.</text>
</comment>
<proteinExistence type="predicted"/>
<protein>
    <submittedName>
        <fullName evidence="2">Uncharacterized protein</fullName>
    </submittedName>
</protein>
<sequence>MRPLRFLLPLSTFLFRIGVVFFIYVQYFNDVLELSFDQLHFYLSSLFSIFGILLVFGAFAKRQTLTVLSGLILFLLGLYEIISFIGEWLTIEFVSTVFFTLVALFFLCNGNKHR</sequence>
<feature type="transmembrane region" description="Helical" evidence="1">
    <location>
        <begin position="88"/>
        <end position="108"/>
    </location>
</feature>
<feature type="transmembrane region" description="Helical" evidence="1">
    <location>
        <begin position="65"/>
        <end position="82"/>
    </location>
</feature>
<organism evidence="2 3">
    <name type="scientific">candidate division MSBL1 archaeon SCGC-AAA382M17</name>
    <dbReference type="NCBI Taxonomy" id="1698284"/>
    <lineage>
        <taxon>Archaea</taxon>
        <taxon>Methanobacteriati</taxon>
        <taxon>Methanobacteriota</taxon>
        <taxon>candidate division MSBL1</taxon>
    </lineage>
</organism>
<feature type="transmembrane region" description="Helical" evidence="1">
    <location>
        <begin position="39"/>
        <end position="58"/>
    </location>
</feature>
<keyword evidence="1" id="KW-0812">Transmembrane</keyword>
<gene>
    <name evidence="2" type="ORF">AKJ55_00520</name>
</gene>
<keyword evidence="3" id="KW-1185">Reference proteome</keyword>
<keyword evidence="1" id="KW-1133">Transmembrane helix</keyword>
<evidence type="ECO:0000256" key="1">
    <source>
        <dbReference type="SAM" id="Phobius"/>
    </source>
</evidence>
<reference evidence="2 3" key="1">
    <citation type="journal article" date="2016" name="Sci. Rep.">
        <title>Metabolic traits of an uncultured archaeal lineage -MSBL1- from brine pools of the Red Sea.</title>
        <authorList>
            <person name="Mwirichia R."/>
            <person name="Alam I."/>
            <person name="Rashid M."/>
            <person name="Vinu M."/>
            <person name="Ba-Alawi W."/>
            <person name="Anthony Kamau A."/>
            <person name="Kamanda Ngugi D."/>
            <person name="Goker M."/>
            <person name="Klenk H.P."/>
            <person name="Bajic V."/>
            <person name="Stingl U."/>
        </authorList>
    </citation>
    <scope>NUCLEOTIDE SEQUENCE [LARGE SCALE GENOMIC DNA]</scope>
    <source>
        <strain evidence="2">SCGC-AAA382M17</strain>
    </source>
</reference>
<dbReference type="Proteomes" id="UP000070633">
    <property type="component" value="Unassembled WGS sequence"/>
</dbReference>
<keyword evidence="1" id="KW-0472">Membrane</keyword>
<dbReference type="EMBL" id="LHYI01000008">
    <property type="protein sequence ID" value="KXB08704.1"/>
    <property type="molecule type" value="Genomic_DNA"/>
</dbReference>